<accession>F8MC57</accession>
<organism evidence="5 6">
    <name type="scientific">Neurospora tetrasperma (strain FGSC 2508 / ATCC MYA-4615 / P0657)</name>
    <dbReference type="NCBI Taxonomy" id="510951"/>
    <lineage>
        <taxon>Eukaryota</taxon>
        <taxon>Fungi</taxon>
        <taxon>Dikarya</taxon>
        <taxon>Ascomycota</taxon>
        <taxon>Pezizomycotina</taxon>
        <taxon>Sordariomycetes</taxon>
        <taxon>Sordariomycetidae</taxon>
        <taxon>Sordariales</taxon>
        <taxon>Sordariaceae</taxon>
        <taxon>Neurospora</taxon>
    </lineage>
</organism>
<dbReference type="EMBL" id="GL891302">
    <property type="protein sequence ID" value="EGO60411.1"/>
    <property type="molecule type" value="Genomic_DNA"/>
</dbReference>
<dbReference type="PROSITE" id="PS50011">
    <property type="entry name" value="PROTEIN_KINASE_DOM"/>
    <property type="match status" value="1"/>
</dbReference>
<dbReference type="AlphaFoldDB" id="F8MC57"/>
<keyword evidence="2" id="KW-0067">ATP-binding</keyword>
<feature type="domain" description="Protein kinase" evidence="4">
    <location>
        <begin position="439"/>
        <end position="765"/>
    </location>
</feature>
<evidence type="ECO:0000256" key="3">
    <source>
        <dbReference type="SAM" id="MobiDB-lite"/>
    </source>
</evidence>
<dbReference type="OrthoDB" id="410920at2759"/>
<feature type="compositionally biased region" description="Polar residues" evidence="3">
    <location>
        <begin position="137"/>
        <end position="150"/>
    </location>
</feature>
<feature type="compositionally biased region" description="Low complexity" evidence="3">
    <location>
        <begin position="121"/>
        <end position="136"/>
    </location>
</feature>
<dbReference type="HOGENOM" id="CLU_019271_1_0_1"/>
<sequence>MSSRNSYSHFCSSPPPLSSSSSSSFREAPYAQGDGDAPRKDAAAAVAAAGFLNEHNVHQNSALNLDSPPSPKLTSAETPAGSTSVSTPKRERAGTLCSNLDQIQFRSHTIAPSPTLPRFTSASTPPRPAASASADSNLHSSPRGRQNLHSPSGHGLRLQTEINPIVNPFATATGDSSTFGTLTSSPTLIRSSRPSLTLHHKSSASSLRPISRTPSLRAGSLPNPFSPISATSSCYPSPVIAAMGDVTPLPSPLLPSDSPGPWKKLGYQKARDTIPESHPVENAPLANTESSKATAAMVLPKKKSYAGLGSGRSGAANDSEHLHTPSTSASHTRNRSISEYIPDPMHIPKRMSTISGTRVRPELKNVEPGYDGHMRREPHLSEARGLAPPIEKPPTPPPSEASMSANDVSSLAAFGLPNKESYHEYFEAYGKHDRKLRRWRAIKMLGQGTFSRVMLATSQISPSDDEDCSSGTGMHTPEPTYYDRRSLVAVKVCEHGPRGGASEDRIEMSLKRELELMRVLQHPSLVQLKAWNIEMTRAILVLSYCPGGDLFDIASRHRDILSPTLLRRIFSEVVGAVSYLHSEKIVHRDIKLENVLVNLTPEELSIPTDWATYPYSVITLTDLGLSRRVADDEKLETRCGSDDYAAPEVIMGQPYDGRATDAWSLGVLLYALLEGRLPFDPPPGAGDYAMQMRMRSRTSHRIARVEWRWIEYGVPNGEDGEGKHEADPAKFSAKGLQGAREVVEGLLRRARTRWPLTQAAATEWVSGGIQVEGGIRFREEDDGEEVTR</sequence>
<dbReference type="GeneID" id="20829810"/>
<feature type="region of interest" description="Disordered" evidence="3">
    <location>
        <begin position="59"/>
        <end position="156"/>
    </location>
</feature>
<dbReference type="GO" id="GO:0005737">
    <property type="term" value="C:cytoplasm"/>
    <property type="evidence" value="ECO:0007669"/>
    <property type="project" value="TreeGrafter"/>
</dbReference>
<dbReference type="GO" id="GO:0004674">
    <property type="term" value="F:protein serine/threonine kinase activity"/>
    <property type="evidence" value="ECO:0007669"/>
    <property type="project" value="TreeGrafter"/>
</dbReference>
<feature type="compositionally biased region" description="Polar residues" evidence="3">
    <location>
        <begin position="324"/>
        <end position="335"/>
    </location>
</feature>
<protein>
    <recommendedName>
        <fullName evidence="4">Protein kinase domain-containing protein</fullName>
    </recommendedName>
</protein>
<dbReference type="VEuPathDB" id="FungiDB:NEUTE1DRAFT_75445"/>
<dbReference type="GO" id="GO:0035556">
    <property type="term" value="P:intracellular signal transduction"/>
    <property type="evidence" value="ECO:0007669"/>
    <property type="project" value="TreeGrafter"/>
</dbReference>
<feature type="compositionally biased region" description="Polar residues" evidence="3">
    <location>
        <begin position="1"/>
        <end position="11"/>
    </location>
</feature>
<dbReference type="InterPro" id="IPR008271">
    <property type="entry name" value="Ser/Thr_kinase_AS"/>
</dbReference>
<keyword evidence="6" id="KW-1185">Reference proteome</keyword>
<dbReference type="RefSeq" id="XP_009847700.1">
    <property type="nucleotide sequence ID" value="XM_009849398.1"/>
</dbReference>
<dbReference type="PANTHER" id="PTHR24346:SF30">
    <property type="entry name" value="MATERNAL EMBRYONIC LEUCINE ZIPPER KINASE"/>
    <property type="match status" value="1"/>
</dbReference>
<evidence type="ECO:0000313" key="5">
    <source>
        <dbReference type="EMBL" id="EGO60411.1"/>
    </source>
</evidence>
<feature type="compositionally biased region" description="Polar residues" evidence="3">
    <location>
        <begin position="184"/>
        <end position="195"/>
    </location>
</feature>
<evidence type="ECO:0000259" key="4">
    <source>
        <dbReference type="PROSITE" id="PS50011"/>
    </source>
</evidence>
<evidence type="ECO:0000313" key="6">
    <source>
        <dbReference type="Proteomes" id="UP000008065"/>
    </source>
</evidence>
<dbReference type="PROSITE" id="PS00108">
    <property type="entry name" value="PROTEIN_KINASE_ST"/>
    <property type="match status" value="1"/>
</dbReference>
<feature type="compositionally biased region" description="Polar residues" evidence="3">
    <location>
        <begin position="203"/>
        <end position="214"/>
    </location>
</feature>
<evidence type="ECO:0000256" key="1">
    <source>
        <dbReference type="ARBA" id="ARBA00022741"/>
    </source>
</evidence>
<dbReference type="Pfam" id="PF00069">
    <property type="entry name" value="Pkinase"/>
    <property type="match status" value="1"/>
</dbReference>
<feature type="region of interest" description="Disordered" evidence="3">
    <location>
        <begin position="381"/>
        <end position="405"/>
    </location>
</feature>
<feature type="compositionally biased region" description="Polar residues" evidence="3">
    <location>
        <begin position="96"/>
        <end position="112"/>
    </location>
</feature>
<dbReference type="KEGG" id="nte:NEUTE1DRAFT75445"/>
<dbReference type="Gene3D" id="1.10.510.10">
    <property type="entry name" value="Transferase(Phosphotransferase) domain 1"/>
    <property type="match status" value="1"/>
</dbReference>
<feature type="region of interest" description="Disordered" evidence="3">
    <location>
        <begin position="274"/>
        <end position="294"/>
    </location>
</feature>
<feature type="compositionally biased region" description="Pro residues" evidence="3">
    <location>
        <begin position="390"/>
        <end position="399"/>
    </location>
</feature>
<keyword evidence="1" id="KW-0547">Nucleotide-binding</keyword>
<dbReference type="GO" id="GO:0005524">
    <property type="term" value="F:ATP binding"/>
    <property type="evidence" value="ECO:0007669"/>
    <property type="project" value="UniProtKB-KW"/>
</dbReference>
<feature type="compositionally biased region" description="Polar residues" evidence="3">
    <location>
        <begin position="72"/>
        <end position="87"/>
    </location>
</feature>
<evidence type="ECO:0000256" key="2">
    <source>
        <dbReference type="ARBA" id="ARBA00022840"/>
    </source>
</evidence>
<dbReference type="SMART" id="SM00220">
    <property type="entry name" value="S_TKc"/>
    <property type="match status" value="1"/>
</dbReference>
<feature type="region of interest" description="Disordered" evidence="3">
    <location>
        <begin position="309"/>
        <end position="335"/>
    </location>
</feature>
<feature type="region of interest" description="Disordered" evidence="3">
    <location>
        <begin position="184"/>
        <end position="215"/>
    </location>
</feature>
<feature type="region of interest" description="Disordered" evidence="3">
    <location>
        <begin position="1"/>
        <end position="43"/>
    </location>
</feature>
<dbReference type="FunFam" id="1.10.510.10:FF:000640">
    <property type="entry name" value="Serine/threonine-protein kinase PRR1"/>
    <property type="match status" value="1"/>
</dbReference>
<dbReference type="PANTHER" id="PTHR24346">
    <property type="entry name" value="MAP/MICROTUBULE AFFINITY-REGULATING KINASE"/>
    <property type="match status" value="1"/>
</dbReference>
<gene>
    <name evidence="5" type="ORF">NEUTE1DRAFT_75445</name>
</gene>
<name>F8MC57_NEUT8</name>
<dbReference type="Proteomes" id="UP000008065">
    <property type="component" value="Unassembled WGS sequence"/>
</dbReference>
<dbReference type="SUPFAM" id="SSF56112">
    <property type="entry name" value="Protein kinase-like (PK-like)"/>
    <property type="match status" value="1"/>
</dbReference>
<reference evidence="6" key="1">
    <citation type="journal article" date="2011" name="Genetics">
        <title>Massive changes in genome architecture accompany the transition to self-fertility in the filamentous fungus Neurospora tetrasperma.</title>
        <authorList>
            <person name="Ellison C.E."/>
            <person name="Stajich J.E."/>
            <person name="Jacobson D.J."/>
            <person name="Natvig D.O."/>
            <person name="Lapidus A."/>
            <person name="Foster B."/>
            <person name="Aerts A."/>
            <person name="Riley R."/>
            <person name="Lindquist E.A."/>
            <person name="Grigoriev I.V."/>
            <person name="Taylor J.W."/>
        </authorList>
    </citation>
    <scope>NUCLEOTIDE SEQUENCE [LARGE SCALE GENOMIC DNA]</scope>
    <source>
        <strain evidence="6">FGSC 2508 / P0657</strain>
    </source>
</reference>
<dbReference type="InterPro" id="IPR011009">
    <property type="entry name" value="Kinase-like_dom_sf"/>
</dbReference>
<proteinExistence type="predicted"/>
<dbReference type="InterPro" id="IPR000719">
    <property type="entry name" value="Prot_kinase_dom"/>
</dbReference>